<dbReference type="FunFam" id="1.10.340.70:FF:000001">
    <property type="entry name" value="Retrovirus-related Pol polyprotein from transposon gypsy-like Protein"/>
    <property type="match status" value="1"/>
</dbReference>
<dbReference type="Gene3D" id="1.10.340.70">
    <property type="match status" value="1"/>
</dbReference>
<evidence type="ECO:0008006" key="6">
    <source>
        <dbReference type="Google" id="ProtNLM"/>
    </source>
</evidence>
<evidence type="ECO:0000256" key="1">
    <source>
        <dbReference type="ARBA" id="ARBA00023268"/>
    </source>
</evidence>
<protein>
    <recommendedName>
        <fullName evidence="6">Integrase catalytic domain-containing protein</fullName>
    </recommendedName>
</protein>
<dbReference type="PANTHER" id="PTHR37984:SF5">
    <property type="entry name" value="PROTEIN NYNRIN-LIKE"/>
    <property type="match status" value="1"/>
</dbReference>
<dbReference type="OrthoDB" id="2013610at2759"/>
<sequence length="428" mass="48207">MTRSAALGYRKLNMGHVISEEGVAVDRKKIESVESWPIPSNIKGLRGFLGLSGYYRKFIKDYGKIAKPLTDLLKKGGFAWSPDAHTAFEELKKRLTSALVLKLPDFNSDFEIECDASGKGIGAVLTQGGRPLAYFSKALATTALVKSTYEKELMALILAVQHWRTYLLGRKFVVLTDHKSLKNLLQPRITTPDQQQRLSKLMGFEFQIKYKAGILNGAADALSRRQEAEVNSILIPQWMGIDEIQKAVRLDPKLSMLLARLLKGDLANSPYTVEHGTLLHKGRLVLPAESTWTTQIMEECHSTAEGGHAGAFRTLRRIANSFFWDGMKREVYSYVAECLICQRQKYLAIKPAGLLQPLPIPDQIWEDISMDFITGLPKSRGFDVIFVVVDRLSKYGHFILLKHPYTAQIVAERFVKEVVRLHGYQVLL</sequence>
<dbReference type="FunFam" id="3.30.70.270:FF:000020">
    <property type="entry name" value="Transposon Tf2-6 polyprotein-like Protein"/>
    <property type="match status" value="1"/>
</dbReference>
<dbReference type="GO" id="GO:0003676">
    <property type="term" value="F:nucleic acid binding"/>
    <property type="evidence" value="ECO:0007669"/>
    <property type="project" value="InterPro"/>
</dbReference>
<dbReference type="PANTHER" id="PTHR37984">
    <property type="entry name" value="PROTEIN CBG26694"/>
    <property type="match status" value="1"/>
</dbReference>
<accession>A0A2Z7BXD1</accession>
<dbReference type="CDD" id="cd09274">
    <property type="entry name" value="RNase_HI_RT_Ty3"/>
    <property type="match status" value="1"/>
</dbReference>
<dbReference type="SUPFAM" id="SSF56672">
    <property type="entry name" value="DNA/RNA polymerases"/>
    <property type="match status" value="1"/>
</dbReference>
<dbReference type="EMBL" id="KV001294">
    <property type="protein sequence ID" value="KZV39221.1"/>
    <property type="molecule type" value="Genomic_DNA"/>
</dbReference>
<dbReference type="Gene3D" id="3.30.420.10">
    <property type="entry name" value="Ribonuclease H-like superfamily/Ribonuclease H"/>
    <property type="match status" value="1"/>
</dbReference>
<dbReference type="Proteomes" id="UP000250235">
    <property type="component" value="Unassembled WGS sequence"/>
</dbReference>
<dbReference type="GO" id="GO:0003824">
    <property type="term" value="F:catalytic activity"/>
    <property type="evidence" value="ECO:0007669"/>
    <property type="project" value="UniProtKB-KW"/>
</dbReference>
<dbReference type="InterPro" id="IPR041577">
    <property type="entry name" value="RT_RNaseH_2"/>
</dbReference>
<dbReference type="Gene3D" id="3.30.70.270">
    <property type="match status" value="1"/>
</dbReference>
<dbReference type="SUPFAM" id="SSF53098">
    <property type="entry name" value="Ribonuclease H-like"/>
    <property type="match status" value="1"/>
</dbReference>
<dbReference type="InterPro" id="IPR043128">
    <property type="entry name" value="Rev_trsase/Diguanyl_cyclase"/>
</dbReference>
<dbReference type="AlphaFoldDB" id="A0A2Z7BXD1"/>
<keyword evidence="1" id="KW-0511">Multifunctional enzyme</keyword>
<dbReference type="Pfam" id="PF17919">
    <property type="entry name" value="RT_RNaseH_2"/>
    <property type="match status" value="1"/>
</dbReference>
<proteinExistence type="predicted"/>
<evidence type="ECO:0000259" key="2">
    <source>
        <dbReference type="Pfam" id="PF17919"/>
    </source>
</evidence>
<dbReference type="InterPro" id="IPR036397">
    <property type="entry name" value="RNaseH_sf"/>
</dbReference>
<feature type="domain" description="Integrase zinc-binding" evidence="3">
    <location>
        <begin position="293"/>
        <end position="345"/>
    </location>
</feature>
<dbReference type="InterPro" id="IPR043502">
    <property type="entry name" value="DNA/RNA_pol_sf"/>
</dbReference>
<evidence type="ECO:0000259" key="3">
    <source>
        <dbReference type="Pfam" id="PF17921"/>
    </source>
</evidence>
<reference evidence="4 5" key="1">
    <citation type="journal article" date="2015" name="Proc. Natl. Acad. Sci. U.S.A.">
        <title>The resurrection genome of Boea hygrometrica: A blueprint for survival of dehydration.</title>
        <authorList>
            <person name="Xiao L."/>
            <person name="Yang G."/>
            <person name="Zhang L."/>
            <person name="Yang X."/>
            <person name="Zhao S."/>
            <person name="Ji Z."/>
            <person name="Zhou Q."/>
            <person name="Hu M."/>
            <person name="Wang Y."/>
            <person name="Chen M."/>
            <person name="Xu Y."/>
            <person name="Jin H."/>
            <person name="Xiao X."/>
            <person name="Hu G."/>
            <person name="Bao F."/>
            <person name="Hu Y."/>
            <person name="Wan P."/>
            <person name="Li L."/>
            <person name="Deng X."/>
            <person name="Kuang T."/>
            <person name="Xiang C."/>
            <person name="Zhu J.K."/>
            <person name="Oliver M.J."/>
            <person name="He Y."/>
        </authorList>
    </citation>
    <scope>NUCLEOTIDE SEQUENCE [LARGE SCALE GENOMIC DNA]</scope>
    <source>
        <strain evidence="5">cv. XS01</strain>
    </source>
</reference>
<dbReference type="InterPro" id="IPR041588">
    <property type="entry name" value="Integrase_H2C2"/>
</dbReference>
<name>A0A2Z7BXD1_9LAMI</name>
<dbReference type="InterPro" id="IPR012337">
    <property type="entry name" value="RNaseH-like_sf"/>
</dbReference>
<gene>
    <name evidence="4" type="ORF">F511_29981</name>
</gene>
<feature type="domain" description="Reverse transcriptase/retrotransposon-derived protein RNase H-like" evidence="2">
    <location>
        <begin position="80"/>
        <end position="174"/>
    </location>
</feature>
<dbReference type="Pfam" id="PF17921">
    <property type="entry name" value="Integrase_H2C2"/>
    <property type="match status" value="1"/>
</dbReference>
<keyword evidence="5" id="KW-1185">Reference proteome</keyword>
<dbReference type="InterPro" id="IPR050951">
    <property type="entry name" value="Retrovirus_Pol_polyprotein"/>
</dbReference>
<evidence type="ECO:0000313" key="5">
    <source>
        <dbReference type="Proteomes" id="UP000250235"/>
    </source>
</evidence>
<organism evidence="4 5">
    <name type="scientific">Dorcoceras hygrometricum</name>
    <dbReference type="NCBI Taxonomy" id="472368"/>
    <lineage>
        <taxon>Eukaryota</taxon>
        <taxon>Viridiplantae</taxon>
        <taxon>Streptophyta</taxon>
        <taxon>Embryophyta</taxon>
        <taxon>Tracheophyta</taxon>
        <taxon>Spermatophyta</taxon>
        <taxon>Magnoliopsida</taxon>
        <taxon>eudicotyledons</taxon>
        <taxon>Gunneridae</taxon>
        <taxon>Pentapetalae</taxon>
        <taxon>asterids</taxon>
        <taxon>lamiids</taxon>
        <taxon>Lamiales</taxon>
        <taxon>Gesneriaceae</taxon>
        <taxon>Didymocarpoideae</taxon>
        <taxon>Trichosporeae</taxon>
        <taxon>Loxocarpinae</taxon>
        <taxon>Dorcoceras</taxon>
    </lineage>
</organism>
<evidence type="ECO:0000313" key="4">
    <source>
        <dbReference type="EMBL" id="KZV39221.1"/>
    </source>
</evidence>